<dbReference type="FunFam" id="1.20.120.830:FF:000001">
    <property type="entry name" value="BCAR1 scaffold protein, Cas family member"/>
    <property type="match status" value="1"/>
</dbReference>
<feature type="region of interest" description="Disordered" evidence="10">
    <location>
        <begin position="298"/>
        <end position="320"/>
    </location>
</feature>
<dbReference type="GO" id="GO:0007169">
    <property type="term" value="P:cell surface receptor protein tyrosine kinase signaling pathway"/>
    <property type="evidence" value="ECO:0007669"/>
    <property type="project" value="TreeGrafter"/>
</dbReference>
<keyword evidence="7" id="KW-0130">Cell adhesion</keyword>
<evidence type="ECO:0000256" key="2">
    <source>
        <dbReference type="ARBA" id="ARBA00004496"/>
    </source>
</evidence>
<keyword evidence="6" id="KW-0597">Phosphoprotein</keyword>
<dbReference type="InterPro" id="IPR021901">
    <property type="entry name" value="CAS_C"/>
</dbReference>
<feature type="chain" id="PRO_5035146886" evidence="11">
    <location>
        <begin position="20"/>
        <end position="764"/>
    </location>
</feature>
<dbReference type="CTD" id="4739"/>
<dbReference type="GO" id="GO:0016477">
    <property type="term" value="P:cell migration"/>
    <property type="evidence" value="ECO:0007669"/>
    <property type="project" value="TreeGrafter"/>
</dbReference>
<feature type="compositionally biased region" description="Low complexity" evidence="10">
    <location>
        <begin position="605"/>
        <end position="622"/>
    </location>
</feature>
<dbReference type="GO" id="GO:0005737">
    <property type="term" value="C:cytoplasm"/>
    <property type="evidence" value="ECO:0007669"/>
    <property type="project" value="UniProtKB-SubCell"/>
</dbReference>
<evidence type="ECO:0000256" key="1">
    <source>
        <dbReference type="ARBA" id="ARBA00004246"/>
    </source>
</evidence>
<dbReference type="Pfam" id="PF12026">
    <property type="entry name" value="CAS_C"/>
    <property type="match status" value="1"/>
</dbReference>
<dbReference type="AlphaFoldDB" id="A0A6P8H596"/>
<evidence type="ECO:0000256" key="10">
    <source>
        <dbReference type="SAM" id="MobiDB-lite"/>
    </source>
</evidence>
<evidence type="ECO:0000256" key="11">
    <source>
        <dbReference type="SAM" id="SignalP"/>
    </source>
</evidence>
<evidence type="ECO:0000256" key="3">
    <source>
        <dbReference type="ARBA" id="ARBA00007848"/>
    </source>
</evidence>
<protein>
    <submittedName>
        <fullName evidence="15">Enhancer of filamentation 1</fullName>
    </submittedName>
</protein>
<dbReference type="GeneID" id="105890359"/>
<reference evidence="15" key="1">
    <citation type="submission" date="2025-08" db="UniProtKB">
        <authorList>
            <consortium name="RefSeq"/>
        </authorList>
    </citation>
    <scope>IDENTIFICATION</scope>
</reference>
<dbReference type="GO" id="GO:0005886">
    <property type="term" value="C:plasma membrane"/>
    <property type="evidence" value="ECO:0007669"/>
    <property type="project" value="TreeGrafter"/>
</dbReference>
<feature type="coiled-coil region" evidence="9">
    <location>
        <begin position="737"/>
        <end position="764"/>
    </location>
</feature>
<evidence type="ECO:0000256" key="9">
    <source>
        <dbReference type="SAM" id="Coils"/>
    </source>
</evidence>
<keyword evidence="8" id="KW-0965">Cell junction</keyword>
<accession>A0A6P8H596</accession>
<keyword evidence="5" id="KW-0963">Cytoplasm</keyword>
<dbReference type="PANTHER" id="PTHR10654:SF20">
    <property type="entry name" value="ENHANCER OF FILAMENTATION 1"/>
    <property type="match status" value="1"/>
</dbReference>
<dbReference type="Gene3D" id="1.20.120.830">
    <property type="entry name" value="Serine-rich domain"/>
    <property type="match status" value="1"/>
</dbReference>
<feature type="coiled-coil region" evidence="9">
    <location>
        <begin position="556"/>
        <end position="587"/>
    </location>
</feature>
<feature type="region of interest" description="Disordered" evidence="10">
    <location>
        <begin position="602"/>
        <end position="628"/>
    </location>
</feature>
<dbReference type="FunFam" id="1.20.120.230:FF:000001">
    <property type="entry name" value="Breast cancer anti-estrogen resistance 1"/>
    <property type="match status" value="1"/>
</dbReference>
<dbReference type="PANTHER" id="PTHR10654">
    <property type="entry name" value="CAS SCAFFOLDING PROTEIN"/>
    <property type="match status" value="1"/>
</dbReference>
<evidence type="ECO:0000313" key="14">
    <source>
        <dbReference type="Proteomes" id="UP000515152"/>
    </source>
</evidence>
<feature type="signal peptide" evidence="11">
    <location>
        <begin position="1"/>
        <end position="19"/>
    </location>
</feature>
<gene>
    <name evidence="15" type="primary">nedd9</name>
</gene>
<evidence type="ECO:0000259" key="13">
    <source>
        <dbReference type="Pfam" id="PF12026"/>
    </source>
</evidence>
<dbReference type="InterPro" id="IPR038319">
    <property type="entry name" value="Serine_rich_sf"/>
</dbReference>
<keyword evidence="14" id="KW-1185">Reference proteome</keyword>
<dbReference type="GO" id="GO:0005925">
    <property type="term" value="C:focal adhesion"/>
    <property type="evidence" value="ECO:0007669"/>
    <property type="project" value="UniProtKB-SubCell"/>
</dbReference>
<dbReference type="InterPro" id="IPR014928">
    <property type="entry name" value="Serine_rich_dom"/>
</dbReference>
<keyword evidence="4" id="KW-0728">SH3 domain</keyword>
<dbReference type="KEGG" id="char:105890359"/>
<dbReference type="OrthoDB" id="5983572at2759"/>
<dbReference type="GO" id="GO:0007155">
    <property type="term" value="P:cell adhesion"/>
    <property type="evidence" value="ECO:0007669"/>
    <property type="project" value="UniProtKB-KW"/>
</dbReference>
<keyword evidence="11" id="KW-0732">Signal</keyword>
<dbReference type="RefSeq" id="XP_031442475.2">
    <property type="nucleotide sequence ID" value="XM_031586615.2"/>
</dbReference>
<feature type="domain" description="CAS family C-terminal" evidence="13">
    <location>
        <begin position="533"/>
        <end position="758"/>
    </location>
</feature>
<feature type="domain" description="Serine rich protein interaction" evidence="12">
    <location>
        <begin position="324"/>
        <end position="481"/>
    </location>
</feature>
<evidence type="ECO:0000256" key="8">
    <source>
        <dbReference type="ARBA" id="ARBA00022949"/>
    </source>
</evidence>
<organism evidence="14 15">
    <name type="scientific">Clupea harengus</name>
    <name type="common">Atlantic herring</name>
    <dbReference type="NCBI Taxonomy" id="7950"/>
    <lineage>
        <taxon>Eukaryota</taxon>
        <taxon>Metazoa</taxon>
        <taxon>Chordata</taxon>
        <taxon>Craniata</taxon>
        <taxon>Vertebrata</taxon>
        <taxon>Euteleostomi</taxon>
        <taxon>Actinopterygii</taxon>
        <taxon>Neopterygii</taxon>
        <taxon>Teleostei</taxon>
        <taxon>Clupei</taxon>
        <taxon>Clupeiformes</taxon>
        <taxon>Clupeoidei</taxon>
        <taxon>Clupeidae</taxon>
        <taxon>Clupea</taxon>
    </lineage>
</organism>
<comment type="subcellular location">
    <subcellularLocation>
        <location evidence="1">Cell junction</location>
        <location evidence="1">Focal adhesion</location>
    </subcellularLocation>
    <subcellularLocation>
        <location evidence="2">Cytoplasm</location>
    </subcellularLocation>
</comment>
<name>A0A6P8H596_CLUHA</name>
<comment type="similarity">
    <text evidence="3">Belongs to the CAS family.</text>
</comment>
<evidence type="ECO:0000259" key="12">
    <source>
        <dbReference type="Pfam" id="PF08824"/>
    </source>
</evidence>
<evidence type="ECO:0000313" key="15">
    <source>
        <dbReference type="RefSeq" id="XP_031442475.2"/>
    </source>
</evidence>
<dbReference type="InterPro" id="IPR037362">
    <property type="entry name" value="CAS_fam"/>
</dbReference>
<proteinExistence type="inferred from homology"/>
<evidence type="ECO:0000256" key="7">
    <source>
        <dbReference type="ARBA" id="ARBA00022889"/>
    </source>
</evidence>
<feature type="compositionally biased region" description="Low complexity" evidence="10">
    <location>
        <begin position="298"/>
        <end position="318"/>
    </location>
</feature>
<keyword evidence="9" id="KW-0175">Coiled coil</keyword>
<evidence type="ECO:0000256" key="5">
    <source>
        <dbReference type="ARBA" id="ARBA00022490"/>
    </source>
</evidence>
<evidence type="ECO:0000256" key="4">
    <source>
        <dbReference type="ARBA" id="ARBA00022443"/>
    </source>
</evidence>
<dbReference type="Proteomes" id="UP000515152">
    <property type="component" value="Chromosome 19"/>
</dbReference>
<sequence>MNSCVCVCVFVCVSQVVTPTRVGNSYTYRPAQQSQEDLYDVPPMRQQGVYDIPQGRQAGKCHGQGVYDIPPPSQSDPRLQGVYDIPPPSQSDARLQGGVYDIPPPSQSDARLQGGVYDIPPPSQSDARLQGGVYDIPPPSQSDARLQGGVYDIPPSSQELYAVPPCRNNPVQEEGNYDFPQPHSQKLEGIYDVPPPFSHSKATQFPQSSSDAASHRRVAMDNCDGIYDIPPSQLSSVGAGAQKDLYDIPRGMQTPPQRRLASSERERANRGIYDVLPTQDAPRLLGDVTDGVNRLSFSSTGSARSSMSTSSSSAGSPSEPRLLLDLDSAVQSLCHLQQAVESSSAALLALATSPHWRTFPFMERNANEARAALDCVRTTLTDFLAFGRGAACNATALSDPSLHSKLRRQLQRLEDSQLILQQTHQALEASGWALHVLAGSGKHQGKSDDLDRFVMVSRTVPDDAKQLASTVGGNAELLFRRAPAGEGTYSVGIVHPLTHNHTDDDNYNNEPTKPFPVPQRLSQDKANMNNSEKCVKSWMEDYDYVHLQGKEEFERQQKELLEKESITKQKNQLEQEQLNKLKQLEQEVIKPVENDITQWISHQHSAGSSSSAPSDSSSSSSSLVGGGAQPCGRDRQLLGFYAEQCEQHFVTLLNAIDAFFGCVAAGQPPRIFVAHSKFVILSAHKLVFIGDTLSRQAGTPEVANRVMNSSNVLCDLLKTVVAATKMAALNYPNTPAVQEMVDRVAELSHEAQQFKTQLHQLAAL</sequence>
<feature type="region of interest" description="Disordered" evidence="10">
    <location>
        <begin position="246"/>
        <end position="275"/>
    </location>
</feature>
<evidence type="ECO:0000256" key="6">
    <source>
        <dbReference type="ARBA" id="ARBA00022553"/>
    </source>
</evidence>
<dbReference type="Gene3D" id="1.20.120.230">
    <property type="entry name" value="Alpha-catenin/vinculin-like"/>
    <property type="match status" value="1"/>
</dbReference>
<dbReference type="Pfam" id="PF08824">
    <property type="entry name" value="Serine_rich"/>
    <property type="match status" value="1"/>
</dbReference>